<feature type="non-terminal residue" evidence="1">
    <location>
        <position position="1"/>
    </location>
</feature>
<comment type="caution">
    <text evidence="1">The sequence shown here is derived from an EMBL/GenBank/DDBJ whole genome shotgun (WGS) entry which is preliminary data.</text>
</comment>
<accession>A0A431FUE5</accession>
<evidence type="ECO:0000313" key="2">
    <source>
        <dbReference type="Proteomes" id="UP000286791"/>
    </source>
</evidence>
<protein>
    <submittedName>
        <fullName evidence="1">MFS transporter</fullName>
    </submittedName>
</protein>
<sequence length="70" mass="8046">LALIWLVALFFLKNPADFKNLYLPLETPLNFSTFSENLGVVDIYKNSKNLVVKFDSKLTNKEELEGKIKI</sequence>
<organism evidence="1 2">
    <name type="scientific">Campylobacter jejuni</name>
    <dbReference type="NCBI Taxonomy" id="197"/>
    <lineage>
        <taxon>Bacteria</taxon>
        <taxon>Pseudomonadati</taxon>
        <taxon>Campylobacterota</taxon>
        <taxon>Epsilonproteobacteria</taxon>
        <taxon>Campylobacterales</taxon>
        <taxon>Campylobacteraceae</taxon>
        <taxon>Campylobacter</taxon>
    </lineage>
</organism>
<proteinExistence type="predicted"/>
<dbReference type="AlphaFoldDB" id="A0A431FUE5"/>
<dbReference type="Proteomes" id="UP000286791">
    <property type="component" value="Unassembled WGS sequence"/>
</dbReference>
<name>A0A431FUE5_CAMJU</name>
<evidence type="ECO:0000313" key="1">
    <source>
        <dbReference type="EMBL" id="RTJ97119.1"/>
    </source>
</evidence>
<dbReference type="EMBL" id="PRCE01000299">
    <property type="protein sequence ID" value="RTJ97119.1"/>
    <property type="molecule type" value="Genomic_DNA"/>
</dbReference>
<reference evidence="1 2" key="1">
    <citation type="journal article" date="2019" name="Appl. Environ. Microbiol.">
        <title>Population genetics and characterization of Campylobacter jejuni isolates in western jackdaws and game birds in Finland.</title>
        <authorList>
            <person name="Kovanen S."/>
            <person name="Rossi M."/>
            <person name="Pohja-Mykra M."/>
            <person name="Nieminen T."/>
            <person name="Raunio-Saarnisto M."/>
            <person name="Sauvala M."/>
            <person name="Fredriksson-Ahomaa M."/>
            <person name="Hanninen M.L."/>
            <person name="Kivisto R."/>
        </authorList>
    </citation>
    <scope>NUCLEOTIDE SEQUENCE [LARGE SCALE GENOMIC DNA]</scope>
    <source>
        <strain evidence="1 2">CB304</strain>
    </source>
</reference>
<gene>
    <name evidence="1" type="ORF">C3H48_10880</name>
</gene>